<feature type="site" description="Important for substrate specificity" evidence="9">
    <location>
        <position position="156"/>
    </location>
</feature>
<comment type="cofactor">
    <cofactor evidence="9">
        <name>a divalent metal cation</name>
        <dbReference type="ChEBI" id="CHEBI:60240"/>
    </cofactor>
</comment>
<feature type="active site" description="Proton acceptor" evidence="9">
    <location>
        <position position="71"/>
    </location>
</feature>
<comment type="similarity">
    <text evidence="7 9">Belongs to the Maf family. YceF subfamily.</text>
</comment>
<dbReference type="Gene3D" id="3.90.950.10">
    <property type="match status" value="1"/>
</dbReference>
<comment type="caution">
    <text evidence="10">The sequence shown here is derived from an EMBL/GenBank/DDBJ whole genome shotgun (WGS) entry which is preliminary data.</text>
</comment>
<feature type="site" description="Important for substrate specificity" evidence="9">
    <location>
        <position position="13"/>
    </location>
</feature>
<evidence type="ECO:0000313" key="10">
    <source>
        <dbReference type="EMBL" id="GGI77364.1"/>
    </source>
</evidence>
<dbReference type="PANTHER" id="PTHR43213">
    <property type="entry name" value="BIFUNCTIONAL DTTP/UTP PYROPHOSPHATASE/METHYLTRANSFERASE PROTEIN-RELATED"/>
    <property type="match status" value="1"/>
</dbReference>
<dbReference type="HAMAP" id="MF_00528">
    <property type="entry name" value="Maf"/>
    <property type="match status" value="1"/>
</dbReference>
<reference evidence="10" key="1">
    <citation type="journal article" date="2014" name="Int. J. Syst. Evol. Microbiol.">
        <title>Complete genome sequence of Corynebacterium casei LMG S-19264T (=DSM 44701T), isolated from a smear-ripened cheese.</title>
        <authorList>
            <consortium name="US DOE Joint Genome Institute (JGI-PGF)"/>
            <person name="Walter F."/>
            <person name="Albersmeier A."/>
            <person name="Kalinowski J."/>
            <person name="Ruckert C."/>
        </authorList>
    </citation>
    <scope>NUCLEOTIDE SEQUENCE</scope>
    <source>
        <strain evidence="10">JCM 30804</strain>
    </source>
</reference>
<dbReference type="Pfam" id="PF02545">
    <property type="entry name" value="Maf"/>
    <property type="match status" value="1"/>
</dbReference>
<accession>A0A917N8T9</accession>
<dbReference type="FunFam" id="3.90.950.10:FF:000005">
    <property type="entry name" value="7-methyl-GTP pyrophosphatase"/>
    <property type="match status" value="1"/>
</dbReference>
<evidence type="ECO:0000256" key="3">
    <source>
        <dbReference type="ARBA" id="ARBA00022801"/>
    </source>
</evidence>
<feature type="site" description="Important for substrate specificity" evidence="9">
    <location>
        <position position="72"/>
    </location>
</feature>
<evidence type="ECO:0000256" key="6">
    <source>
        <dbReference type="ARBA" id="ARBA00053369"/>
    </source>
</evidence>
<evidence type="ECO:0000256" key="8">
    <source>
        <dbReference type="ARBA" id="ARBA00068163"/>
    </source>
</evidence>
<dbReference type="SUPFAM" id="SSF52972">
    <property type="entry name" value="ITPase-like"/>
    <property type="match status" value="1"/>
</dbReference>
<dbReference type="GO" id="GO:0047429">
    <property type="term" value="F:nucleoside triphosphate diphosphatase activity"/>
    <property type="evidence" value="ECO:0007669"/>
    <property type="project" value="InterPro"/>
</dbReference>
<dbReference type="PANTHER" id="PTHR43213:SF10">
    <property type="entry name" value="7-METHYL-GTP PYROPHOSPHATASE"/>
    <property type="match status" value="1"/>
</dbReference>
<dbReference type="EMBL" id="BMPZ01000002">
    <property type="protein sequence ID" value="GGI77364.1"/>
    <property type="molecule type" value="Genomic_DNA"/>
</dbReference>
<comment type="caution">
    <text evidence="9">Lacks conserved residue(s) required for the propagation of feature annotation.</text>
</comment>
<evidence type="ECO:0000256" key="4">
    <source>
        <dbReference type="ARBA" id="ARBA00023080"/>
    </source>
</evidence>
<evidence type="ECO:0000256" key="1">
    <source>
        <dbReference type="ARBA" id="ARBA00004496"/>
    </source>
</evidence>
<dbReference type="InterPro" id="IPR003697">
    <property type="entry name" value="Maf-like"/>
</dbReference>
<dbReference type="AlphaFoldDB" id="A0A917N8T9"/>
<dbReference type="GO" id="GO:0005737">
    <property type="term" value="C:cytoplasm"/>
    <property type="evidence" value="ECO:0007669"/>
    <property type="project" value="UniProtKB-SubCell"/>
</dbReference>
<comment type="function">
    <text evidence="6 9">Nucleoside triphosphate pyrophosphatase that hydrolyzes 7-methyl-GTP (m(7)GTP). May have a dual role in cell division arrest and in preventing the incorporation of modified nucleotides into cellular nucleic acids.</text>
</comment>
<dbReference type="EC" id="3.6.1.-" evidence="9"/>
<protein>
    <recommendedName>
        <fullName evidence="8 9">7-methyl-GTP pyrophosphatase</fullName>
        <shortName evidence="9">m(7)GTP pyrophosphatase</shortName>
        <ecNumber evidence="9">3.6.1.-</ecNumber>
    </recommendedName>
</protein>
<proteinExistence type="inferred from homology"/>
<gene>
    <name evidence="10" type="ORF">GCM10009332_13440</name>
</gene>
<sequence length="195" mass="21266">MSSRLILASTSTFRQNLLKKLSLPFTCISPDVDETAQENESPQQLVERLAIAKAKAGADKSPSDSIIIGSDQVAVIEQEIVGKPLTHANAVAQLQRCSGQRITFYTGLALYHKQSNTLQSAVEPFHVQFRTLSDAQIEAYLMKEQPYQCAGSFMCEGLGIALFDALEGRDPNTLVGLPLILLSEMLRAQGIEVLS</sequence>
<dbReference type="GO" id="GO:0009117">
    <property type="term" value="P:nucleotide metabolic process"/>
    <property type="evidence" value="ECO:0007669"/>
    <property type="project" value="UniProtKB-KW"/>
</dbReference>
<evidence type="ECO:0000256" key="5">
    <source>
        <dbReference type="ARBA" id="ARBA00050213"/>
    </source>
</evidence>
<evidence type="ECO:0000256" key="2">
    <source>
        <dbReference type="ARBA" id="ARBA00022490"/>
    </source>
</evidence>
<comment type="catalytic activity">
    <reaction evidence="5 9">
        <text>N(7)-methyl-GTP + H2O = N(7)-methyl-GMP + diphosphate + H(+)</text>
        <dbReference type="Rhea" id="RHEA:58744"/>
        <dbReference type="ChEBI" id="CHEBI:15377"/>
        <dbReference type="ChEBI" id="CHEBI:15378"/>
        <dbReference type="ChEBI" id="CHEBI:33019"/>
        <dbReference type="ChEBI" id="CHEBI:58285"/>
        <dbReference type="ChEBI" id="CHEBI:87133"/>
    </reaction>
</comment>
<reference evidence="10" key="2">
    <citation type="submission" date="2020-09" db="EMBL/GenBank/DDBJ databases">
        <authorList>
            <person name="Sun Q."/>
            <person name="Ohkuma M."/>
        </authorList>
    </citation>
    <scope>NUCLEOTIDE SEQUENCE</scope>
    <source>
        <strain evidence="10">JCM 30804</strain>
    </source>
</reference>
<name>A0A917N8T9_9GAMM</name>
<dbReference type="CDD" id="cd00555">
    <property type="entry name" value="Maf"/>
    <property type="match status" value="1"/>
</dbReference>
<keyword evidence="3 9" id="KW-0378">Hydrolase</keyword>
<keyword evidence="2 9" id="KW-0963">Cytoplasm</keyword>
<keyword evidence="11" id="KW-1185">Reference proteome</keyword>
<keyword evidence="4 9" id="KW-0546">Nucleotide metabolism</keyword>
<evidence type="ECO:0000256" key="9">
    <source>
        <dbReference type="HAMAP-Rule" id="MF_00528"/>
    </source>
</evidence>
<dbReference type="PIRSF" id="PIRSF006305">
    <property type="entry name" value="Maf"/>
    <property type="match status" value="1"/>
</dbReference>
<evidence type="ECO:0000313" key="11">
    <source>
        <dbReference type="Proteomes" id="UP000613743"/>
    </source>
</evidence>
<dbReference type="NCBIfam" id="TIGR00172">
    <property type="entry name" value="maf"/>
    <property type="match status" value="1"/>
</dbReference>
<dbReference type="RefSeq" id="WP_188919096.1">
    <property type="nucleotide sequence ID" value="NZ_BMPZ01000002.1"/>
</dbReference>
<dbReference type="Proteomes" id="UP000613743">
    <property type="component" value="Unassembled WGS sequence"/>
</dbReference>
<dbReference type="InterPro" id="IPR029001">
    <property type="entry name" value="ITPase-like_fam"/>
</dbReference>
<comment type="subcellular location">
    <subcellularLocation>
        <location evidence="1 9">Cytoplasm</location>
    </subcellularLocation>
</comment>
<evidence type="ECO:0000256" key="7">
    <source>
        <dbReference type="ARBA" id="ARBA00060749"/>
    </source>
</evidence>
<organism evidence="10 11">
    <name type="scientific">Shewanella gelidii</name>
    <dbReference type="NCBI Taxonomy" id="1642821"/>
    <lineage>
        <taxon>Bacteria</taxon>
        <taxon>Pseudomonadati</taxon>
        <taxon>Pseudomonadota</taxon>
        <taxon>Gammaproteobacteria</taxon>
        <taxon>Alteromonadales</taxon>
        <taxon>Shewanellaceae</taxon>
        <taxon>Shewanella</taxon>
    </lineage>
</organism>